<dbReference type="Proteomes" id="UP000502617">
    <property type="component" value="Segment"/>
</dbReference>
<protein>
    <submittedName>
        <fullName evidence="1">Hemagglutinin domain-containing protein</fullName>
    </submittedName>
</protein>
<organism evidence="1 2">
    <name type="scientific">Synechococcus phage S-N03</name>
    <dbReference type="NCBI Taxonomy" id="2718943"/>
    <lineage>
        <taxon>Viruses</taxon>
        <taxon>Duplodnaviria</taxon>
        <taxon>Heunggongvirae</taxon>
        <taxon>Uroviricota</taxon>
        <taxon>Caudoviricetes</taxon>
        <taxon>Pantevenvirales</taxon>
        <taxon>Kyanoviridae</taxon>
        <taxon>Huanghaivirus</taxon>
        <taxon>Huanghaivirus snothree</taxon>
    </lineage>
</organism>
<proteinExistence type="predicted"/>
<reference evidence="1 2" key="1">
    <citation type="submission" date="2020-03" db="EMBL/GenBank/DDBJ databases">
        <title>The Isolation and Genome Sequence of a Novel Cyanophage S-N03 from the Huanghai Sea, China.</title>
        <authorList>
            <person name="Jiang T."/>
        </authorList>
    </citation>
    <scope>NUCLEOTIDE SEQUENCE [LARGE SCALE GENOMIC DNA]</scope>
</reference>
<accession>A0A6G8R5L6</accession>
<dbReference type="RefSeq" id="YP_010669087.1">
    <property type="nucleotide sequence ID" value="NC_070959.1"/>
</dbReference>
<dbReference type="EMBL" id="MT162466">
    <property type="protein sequence ID" value="QIN96707.1"/>
    <property type="molecule type" value="Genomic_DNA"/>
</dbReference>
<dbReference type="KEGG" id="vg:77945241"/>
<dbReference type="GeneID" id="77945241"/>
<keyword evidence="2" id="KW-1185">Reference proteome</keyword>
<evidence type="ECO:0000313" key="1">
    <source>
        <dbReference type="EMBL" id="QIN96707.1"/>
    </source>
</evidence>
<evidence type="ECO:0000313" key="2">
    <source>
        <dbReference type="Proteomes" id="UP000502617"/>
    </source>
</evidence>
<sequence length="176" mass="20583">MSKPITFHKDRVFRETDGVHFSDVFVPGQNGLDLVIHRKFAISPPNLEGTNEKRFYIHYHQTDNNRCIEGRRVFELIATKGQMQHQHYIVLLDDNIGALEILPEVYHRSVSCEEGSILLNHAVRDAEYCESKEFNPTSPTDDPLMREILIRNKPCFVNFTREQRDYYLTKGKVPMF</sequence>
<name>A0A6G8R5L6_9CAUD</name>